<accession>A0A820RSQ4</accession>
<feature type="compositionally biased region" description="Basic and acidic residues" evidence="1">
    <location>
        <begin position="1"/>
        <end position="27"/>
    </location>
</feature>
<evidence type="ECO:0000313" key="3">
    <source>
        <dbReference type="Proteomes" id="UP000663881"/>
    </source>
</evidence>
<dbReference type="AlphaFoldDB" id="A0A820RSQ4"/>
<proteinExistence type="predicted"/>
<evidence type="ECO:0000313" key="2">
    <source>
        <dbReference type="EMBL" id="CAF4440944.1"/>
    </source>
</evidence>
<evidence type="ECO:0000256" key="1">
    <source>
        <dbReference type="SAM" id="MobiDB-lite"/>
    </source>
</evidence>
<comment type="caution">
    <text evidence="2">The sequence shown here is derived from an EMBL/GenBank/DDBJ whole genome shotgun (WGS) entry which is preliminary data.</text>
</comment>
<gene>
    <name evidence="2" type="ORF">OKA104_LOCUS53625</name>
</gene>
<feature type="non-terminal residue" evidence="2">
    <location>
        <position position="67"/>
    </location>
</feature>
<protein>
    <submittedName>
        <fullName evidence="2">Uncharacterized protein</fullName>
    </submittedName>
</protein>
<dbReference type="EMBL" id="CAJOAY010033798">
    <property type="protein sequence ID" value="CAF4440944.1"/>
    <property type="molecule type" value="Genomic_DNA"/>
</dbReference>
<sequence length="67" mass="8005">MSDKLKEDEQEVEVKDKEEEEEKKEPELPPEVDAFFKGKNKYKHPYGDWKPVIKVEPLKRKTFGDQL</sequence>
<feature type="region of interest" description="Disordered" evidence="1">
    <location>
        <begin position="1"/>
        <end position="33"/>
    </location>
</feature>
<organism evidence="2 3">
    <name type="scientific">Adineta steineri</name>
    <dbReference type="NCBI Taxonomy" id="433720"/>
    <lineage>
        <taxon>Eukaryota</taxon>
        <taxon>Metazoa</taxon>
        <taxon>Spiralia</taxon>
        <taxon>Gnathifera</taxon>
        <taxon>Rotifera</taxon>
        <taxon>Eurotatoria</taxon>
        <taxon>Bdelloidea</taxon>
        <taxon>Adinetida</taxon>
        <taxon>Adinetidae</taxon>
        <taxon>Adineta</taxon>
    </lineage>
</organism>
<name>A0A820RSQ4_9BILA</name>
<dbReference type="Proteomes" id="UP000663881">
    <property type="component" value="Unassembled WGS sequence"/>
</dbReference>
<reference evidence="2" key="1">
    <citation type="submission" date="2021-02" db="EMBL/GenBank/DDBJ databases">
        <authorList>
            <person name="Nowell W R."/>
        </authorList>
    </citation>
    <scope>NUCLEOTIDE SEQUENCE</scope>
</reference>